<evidence type="ECO:0000256" key="1">
    <source>
        <dbReference type="ARBA" id="ARBA00001966"/>
    </source>
</evidence>
<comment type="caution">
    <text evidence="9">The sequence shown here is derived from an EMBL/GenBank/DDBJ whole genome shotgun (WGS) entry which is preliminary data.</text>
</comment>
<evidence type="ECO:0000313" key="10">
    <source>
        <dbReference type="Proteomes" id="UP000782312"/>
    </source>
</evidence>
<dbReference type="PIRSF" id="PIRSF037420">
    <property type="entry name" value="PQQ_syn_pqqE"/>
    <property type="match status" value="1"/>
</dbReference>
<proteinExistence type="predicted"/>
<keyword evidence="2" id="KW-0004">4Fe-4S</keyword>
<feature type="compositionally biased region" description="Basic and acidic residues" evidence="7">
    <location>
        <begin position="1"/>
        <end position="17"/>
    </location>
</feature>
<reference evidence="9" key="1">
    <citation type="submission" date="2020-07" db="EMBL/GenBank/DDBJ databases">
        <title>Huge and variable diversity of episymbiotic CPR bacteria and DPANN archaea in groundwater ecosystems.</title>
        <authorList>
            <person name="He C.Y."/>
            <person name="Keren R."/>
            <person name="Whittaker M."/>
            <person name="Farag I.F."/>
            <person name="Doudna J."/>
            <person name="Cate J.H.D."/>
            <person name="Banfield J.F."/>
        </authorList>
    </citation>
    <scope>NUCLEOTIDE SEQUENCE</scope>
    <source>
        <strain evidence="9">NC_groundwater_763_Ag_S-0.2um_68_21</strain>
    </source>
</reference>
<gene>
    <name evidence="9" type="ORF">HYZ11_15720</name>
</gene>
<dbReference type="GO" id="GO:0051539">
    <property type="term" value="F:4 iron, 4 sulfur cluster binding"/>
    <property type="evidence" value="ECO:0007669"/>
    <property type="project" value="UniProtKB-KW"/>
</dbReference>
<evidence type="ECO:0000256" key="7">
    <source>
        <dbReference type="SAM" id="MobiDB-lite"/>
    </source>
</evidence>
<keyword evidence="4" id="KW-0479">Metal-binding</keyword>
<evidence type="ECO:0000256" key="2">
    <source>
        <dbReference type="ARBA" id="ARBA00022485"/>
    </source>
</evidence>
<dbReference type="SFLD" id="SFLDS00029">
    <property type="entry name" value="Radical_SAM"/>
    <property type="match status" value="1"/>
</dbReference>
<dbReference type="InterPro" id="IPR017200">
    <property type="entry name" value="PqqE-like"/>
</dbReference>
<dbReference type="CDD" id="cd21123">
    <property type="entry name" value="SPASM_MftC-like"/>
    <property type="match status" value="1"/>
</dbReference>
<dbReference type="Gene3D" id="3.20.20.70">
    <property type="entry name" value="Aldolase class I"/>
    <property type="match status" value="1"/>
</dbReference>
<dbReference type="CDD" id="cd01335">
    <property type="entry name" value="Radical_SAM"/>
    <property type="match status" value="1"/>
</dbReference>
<dbReference type="GO" id="GO:0046872">
    <property type="term" value="F:metal ion binding"/>
    <property type="evidence" value="ECO:0007669"/>
    <property type="project" value="UniProtKB-KW"/>
</dbReference>
<evidence type="ECO:0000256" key="5">
    <source>
        <dbReference type="ARBA" id="ARBA00023004"/>
    </source>
</evidence>
<dbReference type="NCBIfam" id="TIGR04053">
    <property type="entry name" value="TIGR04053 family radical SAM/SPASM domain-containing protein"/>
    <property type="match status" value="1"/>
</dbReference>
<protein>
    <submittedName>
        <fullName evidence="9">TIGR04053 family radical SAM/SPASM domain-containing protein</fullName>
    </submittedName>
</protein>
<dbReference type="PANTHER" id="PTHR11228:SF34">
    <property type="entry name" value="TUNGSTEN-CONTAINING ALDEHYDE FERREDOXIN OXIDOREDUCTASE COFACTOR MODIFYING PROTEIN"/>
    <property type="match status" value="1"/>
</dbReference>
<dbReference type="InterPro" id="IPR006638">
    <property type="entry name" value="Elp3/MiaA/NifB-like_rSAM"/>
</dbReference>
<dbReference type="AlphaFoldDB" id="A0A932MN72"/>
<keyword evidence="3" id="KW-0949">S-adenosyl-L-methionine</keyword>
<dbReference type="InterPro" id="IPR058240">
    <property type="entry name" value="rSAM_sf"/>
</dbReference>
<name>A0A932MN72_UNCTE</name>
<evidence type="ECO:0000259" key="8">
    <source>
        <dbReference type="PROSITE" id="PS51918"/>
    </source>
</evidence>
<feature type="domain" description="Radical SAM core" evidence="8">
    <location>
        <begin position="32"/>
        <end position="246"/>
    </location>
</feature>
<evidence type="ECO:0000313" key="9">
    <source>
        <dbReference type="EMBL" id="MBI3129054.1"/>
    </source>
</evidence>
<organism evidence="9 10">
    <name type="scientific">Tectimicrobiota bacterium</name>
    <dbReference type="NCBI Taxonomy" id="2528274"/>
    <lineage>
        <taxon>Bacteria</taxon>
        <taxon>Pseudomonadati</taxon>
        <taxon>Nitrospinota/Tectimicrobiota group</taxon>
        <taxon>Candidatus Tectimicrobiota</taxon>
    </lineage>
</organism>
<dbReference type="Proteomes" id="UP000782312">
    <property type="component" value="Unassembled WGS sequence"/>
</dbReference>
<evidence type="ECO:0000256" key="4">
    <source>
        <dbReference type="ARBA" id="ARBA00022723"/>
    </source>
</evidence>
<dbReference type="EMBL" id="JACPUR010000038">
    <property type="protein sequence ID" value="MBI3129054.1"/>
    <property type="molecule type" value="Genomic_DNA"/>
</dbReference>
<feature type="region of interest" description="Disordered" evidence="7">
    <location>
        <begin position="1"/>
        <end position="25"/>
    </location>
</feature>
<keyword evidence="6" id="KW-0411">Iron-sulfur</keyword>
<dbReference type="InterPro" id="IPR013785">
    <property type="entry name" value="Aldolase_TIM"/>
</dbReference>
<dbReference type="SFLD" id="SFLDG01067">
    <property type="entry name" value="SPASM/twitch_domain_containing"/>
    <property type="match status" value="1"/>
</dbReference>
<dbReference type="SUPFAM" id="SSF102114">
    <property type="entry name" value="Radical SAM enzymes"/>
    <property type="match status" value="1"/>
</dbReference>
<evidence type="ECO:0000256" key="6">
    <source>
        <dbReference type="ARBA" id="ARBA00023014"/>
    </source>
</evidence>
<keyword evidence="5" id="KW-0408">Iron</keyword>
<dbReference type="PROSITE" id="PS51918">
    <property type="entry name" value="RADICAL_SAM"/>
    <property type="match status" value="1"/>
</dbReference>
<dbReference type="InterPro" id="IPR050377">
    <property type="entry name" value="Radical_SAM_PqqE_MftC-like"/>
</dbReference>
<dbReference type="GO" id="GO:0003824">
    <property type="term" value="F:catalytic activity"/>
    <property type="evidence" value="ECO:0007669"/>
    <property type="project" value="InterPro"/>
</dbReference>
<evidence type="ECO:0000256" key="3">
    <source>
        <dbReference type="ARBA" id="ARBA00022691"/>
    </source>
</evidence>
<dbReference type="PANTHER" id="PTHR11228">
    <property type="entry name" value="RADICAL SAM DOMAIN PROTEIN"/>
    <property type="match status" value="1"/>
</dbReference>
<dbReference type="InterPro" id="IPR007197">
    <property type="entry name" value="rSAM"/>
</dbReference>
<dbReference type="SFLD" id="SFLDG01386">
    <property type="entry name" value="main_SPASM_domain-containing"/>
    <property type="match status" value="1"/>
</dbReference>
<comment type="cofactor">
    <cofactor evidence="1">
        <name>[4Fe-4S] cluster</name>
        <dbReference type="ChEBI" id="CHEBI:49883"/>
    </cofactor>
</comment>
<dbReference type="Pfam" id="PF04055">
    <property type="entry name" value="Radical_SAM"/>
    <property type="match status" value="1"/>
</dbReference>
<accession>A0A932MN72</accession>
<dbReference type="SMART" id="SM00729">
    <property type="entry name" value="Elp3"/>
    <property type="match status" value="1"/>
</dbReference>
<sequence>MDRFPDRTEAKNSDRTPLRPGQKPSFQEIDFARSPFLVIWEATQACDLACLHCRAEARPCRDAGELSTEEGMALLEDARRFGPVLFVLTGGDPLKRPDIFDLIRHGHAIGLRMTMTPSGTQLLTRERVRQMRAGGLARVAVSVDGPDRLSHDMFRNVPGSFDWTMDCIRWAREEGLEVQINTTVTRFNKTRLREMADMVARLGITLWSVFFLVPVGRGNKHHMVSPAEHEALFHQLYDFSKEMPFDIKTTAAQHFRRVSMQRAAWDSLHGGAPDPAGGASPFRGGPGFSAGIGRAAKGVNDGNGLVFISHRGEVMPSGFLPVSAGNVRSRSVVDIYRESELFCSLRLPDSYSGKCGYCDFRDICGGSRARALAAAGDPLASEPFCTYRPQRPGSAKPASNTYKGPHAEAGAVTRAQVIEALAPARSAGVPAAG</sequence>